<accession>A0A9D1FZL9</accession>
<gene>
    <name evidence="1" type="ORF">IAA84_02335</name>
</gene>
<evidence type="ECO:0000313" key="1">
    <source>
        <dbReference type="EMBL" id="HIS91835.1"/>
    </source>
</evidence>
<reference evidence="1" key="2">
    <citation type="journal article" date="2021" name="PeerJ">
        <title>Extensive microbial diversity within the chicken gut microbiome revealed by metagenomics and culture.</title>
        <authorList>
            <person name="Gilroy R."/>
            <person name="Ravi A."/>
            <person name="Getino M."/>
            <person name="Pursley I."/>
            <person name="Horton D.L."/>
            <person name="Alikhan N.F."/>
            <person name="Baker D."/>
            <person name="Gharbi K."/>
            <person name="Hall N."/>
            <person name="Watson M."/>
            <person name="Adriaenssens E.M."/>
            <person name="Foster-Nyarko E."/>
            <person name="Jarju S."/>
            <person name="Secka A."/>
            <person name="Antonio M."/>
            <person name="Oren A."/>
            <person name="Chaudhuri R.R."/>
            <person name="La Ragione R."/>
            <person name="Hildebrand F."/>
            <person name="Pallen M.J."/>
        </authorList>
    </citation>
    <scope>NUCLEOTIDE SEQUENCE</scope>
    <source>
        <strain evidence="1">13766</strain>
    </source>
</reference>
<name>A0A9D1FZL9_9FIRM</name>
<evidence type="ECO:0000313" key="2">
    <source>
        <dbReference type="Proteomes" id="UP000824140"/>
    </source>
</evidence>
<sequence>MNKWTQKAGQILRARMGQAAERRTSFYLVRGPFVLLIHLKMGWQYEAVFPETPSSSYFFYGCAFAGRAEGFLQHLAQWGGDSGSCALRFVRRVASDAEFEAFFAEAFAQFDAWTAAGKEAVRAQSQKLRQAFLQNITDFLKPLGFQKRSNHWLLPYRACAVMDFHAQKSSHSDTYYLRFCLFHRTASRVCLYCDVTPGVTGSIDWQLMDPALVRRAVEKTVREWIQPLLDMDGSALAVPEWLRQRAFSCECRSCADCWLESAFFPLIPKV</sequence>
<dbReference type="EMBL" id="DVJN01000044">
    <property type="protein sequence ID" value="HIS91835.1"/>
    <property type="molecule type" value="Genomic_DNA"/>
</dbReference>
<dbReference type="Proteomes" id="UP000824140">
    <property type="component" value="Unassembled WGS sequence"/>
</dbReference>
<protein>
    <submittedName>
        <fullName evidence="1">Uncharacterized protein</fullName>
    </submittedName>
</protein>
<reference evidence="1" key="1">
    <citation type="submission" date="2020-10" db="EMBL/GenBank/DDBJ databases">
        <authorList>
            <person name="Gilroy R."/>
        </authorList>
    </citation>
    <scope>NUCLEOTIDE SEQUENCE</scope>
    <source>
        <strain evidence="1">13766</strain>
    </source>
</reference>
<organism evidence="1 2">
    <name type="scientific">Candidatus Alectryocaccomicrobium excrementavium</name>
    <dbReference type="NCBI Taxonomy" id="2840668"/>
    <lineage>
        <taxon>Bacteria</taxon>
        <taxon>Bacillati</taxon>
        <taxon>Bacillota</taxon>
        <taxon>Clostridia</taxon>
        <taxon>Candidatus Alectryocaccomicrobium</taxon>
    </lineage>
</organism>
<proteinExistence type="predicted"/>
<comment type="caution">
    <text evidence="1">The sequence shown here is derived from an EMBL/GenBank/DDBJ whole genome shotgun (WGS) entry which is preliminary data.</text>
</comment>
<dbReference type="AlphaFoldDB" id="A0A9D1FZL9"/>